<name>A0A2V3VRL9_9BACI</name>
<dbReference type="InterPro" id="IPR029058">
    <property type="entry name" value="AB_hydrolase_fold"/>
</dbReference>
<evidence type="ECO:0000313" key="4">
    <source>
        <dbReference type="Proteomes" id="UP000247978"/>
    </source>
</evidence>
<keyword evidence="1" id="KW-0378">Hydrolase</keyword>
<proteinExistence type="predicted"/>
<organism evidence="3 4">
    <name type="scientific">Pseudogracilibacillus auburnensis</name>
    <dbReference type="NCBI Taxonomy" id="1494959"/>
    <lineage>
        <taxon>Bacteria</taxon>
        <taxon>Bacillati</taxon>
        <taxon>Bacillota</taxon>
        <taxon>Bacilli</taxon>
        <taxon>Bacillales</taxon>
        <taxon>Bacillaceae</taxon>
        <taxon>Pseudogracilibacillus</taxon>
    </lineage>
</organism>
<dbReference type="PANTHER" id="PTHR43798:SF31">
    <property type="entry name" value="AB HYDROLASE SUPERFAMILY PROTEIN YCLE"/>
    <property type="match status" value="1"/>
</dbReference>
<dbReference type="InterPro" id="IPR050266">
    <property type="entry name" value="AB_hydrolase_sf"/>
</dbReference>
<comment type="caution">
    <text evidence="3">The sequence shown here is derived from an EMBL/GenBank/DDBJ whole genome shotgun (WGS) entry which is preliminary data.</text>
</comment>
<dbReference type="RefSeq" id="WP_158525691.1">
    <property type="nucleotide sequence ID" value="NZ_JBHUHB010000001.1"/>
</dbReference>
<reference evidence="3 4" key="1">
    <citation type="submission" date="2018-05" db="EMBL/GenBank/DDBJ databases">
        <title>Genomic Encyclopedia of Type Strains, Phase IV (KMG-IV): sequencing the most valuable type-strain genomes for metagenomic binning, comparative biology and taxonomic classification.</title>
        <authorList>
            <person name="Goeker M."/>
        </authorList>
    </citation>
    <scope>NUCLEOTIDE SEQUENCE [LARGE SCALE GENOMIC DNA]</scope>
    <source>
        <strain evidence="3 4">DSM 28556</strain>
    </source>
</reference>
<evidence type="ECO:0000259" key="2">
    <source>
        <dbReference type="Pfam" id="PF00561"/>
    </source>
</evidence>
<evidence type="ECO:0000313" key="3">
    <source>
        <dbReference type="EMBL" id="PXW83794.1"/>
    </source>
</evidence>
<gene>
    <name evidence="3" type="ORF">DFR56_11479</name>
</gene>
<sequence length="238" mass="27154">MSIIDCYAKKDEVTIHYLDSTNDDPNLTPFVYIPGALGFAEQFQEEMKYFSPRRSIALSLRGMGKSDAPQTGYTLEDHVSDIQSVVEKSNVKDYCMMAYSMGVPYALSFVVRNSEQIKGLIICDYPAKYPSIPQTWVDGIISKGILGTERSHVIQEIQRDSVETYLWKELSSLLCPVLILKGGTEHALLQMEDVEQYKHHLKNVSVVEFSDSGHELWVPDYDRFIHTIKEFLLVLDEM</sequence>
<feature type="domain" description="AB hydrolase-1" evidence="2">
    <location>
        <begin position="29"/>
        <end position="125"/>
    </location>
</feature>
<dbReference type="SUPFAM" id="SSF53474">
    <property type="entry name" value="alpha/beta-Hydrolases"/>
    <property type="match status" value="1"/>
</dbReference>
<dbReference type="PANTHER" id="PTHR43798">
    <property type="entry name" value="MONOACYLGLYCEROL LIPASE"/>
    <property type="match status" value="1"/>
</dbReference>
<dbReference type="InterPro" id="IPR000073">
    <property type="entry name" value="AB_hydrolase_1"/>
</dbReference>
<dbReference type="Pfam" id="PF00561">
    <property type="entry name" value="Abhydrolase_1"/>
    <property type="match status" value="1"/>
</dbReference>
<dbReference type="GO" id="GO:0016787">
    <property type="term" value="F:hydrolase activity"/>
    <property type="evidence" value="ECO:0007669"/>
    <property type="project" value="UniProtKB-KW"/>
</dbReference>
<accession>A0A2V3VRL9</accession>
<keyword evidence="4" id="KW-1185">Reference proteome</keyword>
<dbReference type="OrthoDB" id="2645723at2"/>
<dbReference type="EMBL" id="QJJQ01000014">
    <property type="protein sequence ID" value="PXW83794.1"/>
    <property type="molecule type" value="Genomic_DNA"/>
</dbReference>
<protein>
    <submittedName>
        <fullName evidence="3">Pimeloyl-ACP methyl ester carboxylesterase</fullName>
    </submittedName>
</protein>
<dbReference type="Gene3D" id="3.40.50.1820">
    <property type="entry name" value="alpha/beta hydrolase"/>
    <property type="match status" value="2"/>
</dbReference>
<evidence type="ECO:0000256" key="1">
    <source>
        <dbReference type="ARBA" id="ARBA00022801"/>
    </source>
</evidence>
<dbReference type="AlphaFoldDB" id="A0A2V3VRL9"/>
<dbReference type="GO" id="GO:0016020">
    <property type="term" value="C:membrane"/>
    <property type="evidence" value="ECO:0007669"/>
    <property type="project" value="TreeGrafter"/>
</dbReference>
<dbReference type="Proteomes" id="UP000247978">
    <property type="component" value="Unassembled WGS sequence"/>
</dbReference>